<name>A0AAF0T8Q7_SOLVR</name>
<evidence type="ECO:0000313" key="2">
    <source>
        <dbReference type="Proteomes" id="UP001234989"/>
    </source>
</evidence>
<sequence length="80" mass="9081">MSMGSIAHVRDDKKELVCDVHRLARLDVKPKQDLDPVLVDLKKSVSEKAIGFLPRENGVIRYQGRLCVPNVDELRNKILT</sequence>
<accession>A0AAF0T8Q7</accession>
<dbReference type="AlphaFoldDB" id="A0AAF0T8Q7"/>
<gene>
    <name evidence="1" type="ORF">MTR67_001763</name>
</gene>
<organism evidence="1 2">
    <name type="scientific">Solanum verrucosum</name>
    <dbReference type="NCBI Taxonomy" id="315347"/>
    <lineage>
        <taxon>Eukaryota</taxon>
        <taxon>Viridiplantae</taxon>
        <taxon>Streptophyta</taxon>
        <taxon>Embryophyta</taxon>
        <taxon>Tracheophyta</taxon>
        <taxon>Spermatophyta</taxon>
        <taxon>Magnoliopsida</taxon>
        <taxon>eudicotyledons</taxon>
        <taxon>Gunneridae</taxon>
        <taxon>Pentapetalae</taxon>
        <taxon>asterids</taxon>
        <taxon>lamiids</taxon>
        <taxon>Solanales</taxon>
        <taxon>Solanaceae</taxon>
        <taxon>Solanoideae</taxon>
        <taxon>Solaneae</taxon>
        <taxon>Solanum</taxon>
    </lineage>
</organism>
<keyword evidence="2" id="KW-1185">Reference proteome</keyword>
<proteinExistence type="predicted"/>
<dbReference type="Proteomes" id="UP001234989">
    <property type="component" value="Chromosome 1"/>
</dbReference>
<dbReference type="EMBL" id="CP133612">
    <property type="protein sequence ID" value="WMV08378.1"/>
    <property type="molecule type" value="Genomic_DNA"/>
</dbReference>
<reference evidence="1" key="1">
    <citation type="submission" date="2023-08" db="EMBL/GenBank/DDBJ databases">
        <title>A de novo genome assembly of Solanum verrucosum Schlechtendal, a Mexican diploid species geographically isolated from the other diploid A-genome species in potato relatives.</title>
        <authorList>
            <person name="Hosaka K."/>
        </authorList>
    </citation>
    <scope>NUCLEOTIDE SEQUENCE</scope>
    <source>
        <tissue evidence="1">Young leaves</tissue>
    </source>
</reference>
<protein>
    <submittedName>
        <fullName evidence="1">Uncharacterized protein</fullName>
    </submittedName>
</protein>
<evidence type="ECO:0000313" key="1">
    <source>
        <dbReference type="EMBL" id="WMV08378.1"/>
    </source>
</evidence>